<comment type="caution">
    <text evidence="4">The sequence shown here is derived from an EMBL/GenBank/DDBJ whole genome shotgun (WGS) entry which is preliminary data.</text>
</comment>
<dbReference type="Pfam" id="PF00128">
    <property type="entry name" value="Alpha-amylase"/>
    <property type="match status" value="1"/>
</dbReference>
<evidence type="ECO:0000313" key="4">
    <source>
        <dbReference type="EMBL" id="ERT66668.1"/>
    </source>
</evidence>
<sequence>MNSLSYSLPKDSILFDSQNEQFKTPFGATPCGENIKFNILTQKNINCLGINLIIKNGKILEFKMLPEAEKKIGDHDYIVWSLNFTTPSLAKTIFYHFKISIGNENTIFYYGNNSLALGGRGDIYENFPIDYQITLYYKNNPTPNWFKESIAYQIFPDRFKNGNKDGKVNEPKANSFLYGRWSDIPMYIKNNKNEIARWDFFGGNLKGITEKINYLKGLNVGTLYLNPIFEATSNHRYDTNNYHNIDPVLGTYKDFKDMVKECKKRGIYTILDGVFNHTGKDSIYFKEASTSTSSPFYPWYRFQNYPYDYDCWWGIKDLPCVNELEPSFFKYIVEGENSVINHWMKTGIKGWRLDVADELPSFFIESLKYKCKNIDSESVIIGEVWEDASNKISYGQRREYFNGKQLDSAMNYPLRTYLLNFYNGSIDSETLCKYMNSLKENYPKENYFASFNLLGSHDVKRIKTSVKDIVKDYNLEPQYLEPATTRILKSLSLIQFTLPGVPVIYYGDEVGVEGGKDPDNRRTYPWGKEDQDLLSWYKKISFLRSSSKVLKKGEIKFFSPHPDVFAYIRFFPNERDFIGVLTNRNPNKSKIFKINLKEFLGQFSNNIATDIYRWNDPLIIPIDSSTNFPIKIPPLKTLLFSSKSV</sequence>
<dbReference type="InterPro" id="IPR045857">
    <property type="entry name" value="O16G_dom_2"/>
</dbReference>
<keyword evidence="2" id="KW-0326">Glycosidase</keyword>
<protein>
    <submittedName>
        <fullName evidence="4">Alpha amylase, catalytic domain protein</fullName>
    </submittedName>
</protein>
<reference evidence="4 5" key="1">
    <citation type="submission" date="2013-08" db="EMBL/GenBank/DDBJ databases">
        <authorList>
            <person name="Weinstock G."/>
            <person name="Sodergren E."/>
            <person name="Wylie T."/>
            <person name="Fulton L."/>
            <person name="Fulton R."/>
            <person name="Fronick C."/>
            <person name="O'Laughlin M."/>
            <person name="Godfrey J."/>
            <person name="Miner T."/>
            <person name="Herter B."/>
            <person name="Appelbaum E."/>
            <person name="Cordes M."/>
            <person name="Lek S."/>
            <person name="Wollam A."/>
            <person name="Pepin K.H."/>
            <person name="Palsikar V.B."/>
            <person name="Mitreva M."/>
            <person name="Wilson R.K."/>
        </authorList>
    </citation>
    <scope>NUCLEOTIDE SEQUENCE [LARGE SCALE GENOMIC DNA]</scope>
    <source>
        <strain evidence="4 5">ATCC BAA-474</strain>
    </source>
</reference>
<dbReference type="PATRIC" id="fig|1319815.3.peg.2460"/>
<evidence type="ECO:0000256" key="1">
    <source>
        <dbReference type="ARBA" id="ARBA00022801"/>
    </source>
</evidence>
<feature type="domain" description="Glycosyl hydrolase family 13 catalytic" evidence="3">
    <location>
        <begin position="153"/>
        <end position="544"/>
    </location>
</feature>
<dbReference type="STRING" id="1319815.HMPREF0202_02568"/>
<keyword evidence="5" id="KW-1185">Reference proteome</keyword>
<dbReference type="AlphaFoldDB" id="U7V7F3"/>
<dbReference type="eggNOG" id="COG0366">
    <property type="taxonomic scope" value="Bacteria"/>
</dbReference>
<dbReference type="CDD" id="cd11338">
    <property type="entry name" value="AmyAc_CMD"/>
    <property type="match status" value="1"/>
</dbReference>
<dbReference type="InterPro" id="IPR006047">
    <property type="entry name" value="GH13_cat_dom"/>
</dbReference>
<dbReference type="PANTHER" id="PTHR10357">
    <property type="entry name" value="ALPHA-AMYLASE FAMILY MEMBER"/>
    <property type="match status" value="1"/>
</dbReference>
<proteinExistence type="predicted"/>
<dbReference type="EMBL" id="AXZF01000140">
    <property type="protein sequence ID" value="ERT66668.1"/>
    <property type="molecule type" value="Genomic_DNA"/>
</dbReference>
<dbReference type="InterPro" id="IPR017853">
    <property type="entry name" value="GH"/>
</dbReference>
<gene>
    <name evidence="4" type="ORF">HMPREF0202_02568</name>
</gene>
<organism evidence="4 5">
    <name type="scientific">Cetobacterium somerae ATCC BAA-474</name>
    <dbReference type="NCBI Taxonomy" id="1319815"/>
    <lineage>
        <taxon>Bacteria</taxon>
        <taxon>Fusobacteriati</taxon>
        <taxon>Fusobacteriota</taxon>
        <taxon>Fusobacteriia</taxon>
        <taxon>Fusobacteriales</taxon>
        <taxon>Fusobacteriaceae</taxon>
        <taxon>Cetobacterium</taxon>
    </lineage>
</organism>
<dbReference type="InterPro" id="IPR013783">
    <property type="entry name" value="Ig-like_fold"/>
</dbReference>
<evidence type="ECO:0000313" key="5">
    <source>
        <dbReference type="Proteomes" id="UP000017081"/>
    </source>
</evidence>
<dbReference type="GO" id="GO:0005975">
    <property type="term" value="P:carbohydrate metabolic process"/>
    <property type="evidence" value="ECO:0007669"/>
    <property type="project" value="InterPro"/>
</dbReference>
<dbReference type="Proteomes" id="UP000017081">
    <property type="component" value="Unassembled WGS sequence"/>
</dbReference>
<accession>U7V7F3</accession>
<dbReference type="Gene3D" id="3.20.20.80">
    <property type="entry name" value="Glycosidases"/>
    <property type="match status" value="1"/>
</dbReference>
<keyword evidence="1" id="KW-0378">Hydrolase</keyword>
<dbReference type="PANTHER" id="PTHR10357:SF210">
    <property type="entry name" value="MALTODEXTRIN GLUCOSIDASE"/>
    <property type="match status" value="1"/>
</dbReference>
<dbReference type="GO" id="GO:0016798">
    <property type="term" value="F:hydrolase activity, acting on glycosyl bonds"/>
    <property type="evidence" value="ECO:0007669"/>
    <property type="project" value="UniProtKB-KW"/>
</dbReference>
<dbReference type="Gene3D" id="2.60.40.10">
    <property type="entry name" value="Immunoglobulins"/>
    <property type="match status" value="1"/>
</dbReference>
<name>U7V7F3_9FUSO</name>
<dbReference type="SMART" id="SM00642">
    <property type="entry name" value="Aamy"/>
    <property type="match status" value="1"/>
</dbReference>
<evidence type="ECO:0000259" key="3">
    <source>
        <dbReference type="SMART" id="SM00642"/>
    </source>
</evidence>
<dbReference type="HOGENOM" id="CLU_006462_6_4_0"/>
<dbReference type="RefSeq" id="WP_023052097.1">
    <property type="nucleotide sequence ID" value="NZ_CP173065.2"/>
</dbReference>
<dbReference type="Gene3D" id="3.90.400.10">
    <property type="entry name" value="Oligo-1,6-glucosidase, Domain 2"/>
    <property type="match status" value="1"/>
</dbReference>
<evidence type="ECO:0000256" key="2">
    <source>
        <dbReference type="ARBA" id="ARBA00023295"/>
    </source>
</evidence>
<dbReference type="SUPFAM" id="SSF51445">
    <property type="entry name" value="(Trans)glycosidases"/>
    <property type="match status" value="1"/>
</dbReference>